<organism evidence="1 2">
    <name type="scientific">Blomia tropicalis</name>
    <name type="common">Mite</name>
    <dbReference type="NCBI Taxonomy" id="40697"/>
    <lineage>
        <taxon>Eukaryota</taxon>
        <taxon>Metazoa</taxon>
        <taxon>Ecdysozoa</taxon>
        <taxon>Arthropoda</taxon>
        <taxon>Chelicerata</taxon>
        <taxon>Arachnida</taxon>
        <taxon>Acari</taxon>
        <taxon>Acariformes</taxon>
        <taxon>Sarcoptiformes</taxon>
        <taxon>Astigmata</taxon>
        <taxon>Glycyphagoidea</taxon>
        <taxon>Echimyopodidae</taxon>
        <taxon>Blomia</taxon>
    </lineage>
</organism>
<dbReference type="Proteomes" id="UP001142055">
    <property type="component" value="Chromosome 1"/>
</dbReference>
<evidence type="ECO:0000313" key="2">
    <source>
        <dbReference type="Proteomes" id="UP001142055"/>
    </source>
</evidence>
<proteinExistence type="predicted"/>
<sequence length="112" mass="13244">MFSTDNIRIGTDSNDTIPIDWSLFNDLIVGLTRQCYRYHCGPIRIGIRCHRSCKIGQFSSIRYRSWCPMRSIHLYRLYVRSMDLSSLAMSNGSIRSIAQRIRHIDHIDNHWR</sequence>
<accession>A0A9Q0MKV5</accession>
<reference evidence="1" key="1">
    <citation type="submission" date="2022-12" db="EMBL/GenBank/DDBJ databases">
        <title>Genome assemblies of Blomia tropicalis.</title>
        <authorList>
            <person name="Cui Y."/>
        </authorList>
    </citation>
    <scope>NUCLEOTIDE SEQUENCE</scope>
    <source>
        <tissue evidence="1">Adult mites</tissue>
    </source>
</reference>
<dbReference type="EMBL" id="JAPWDV010000001">
    <property type="protein sequence ID" value="KAJ6225725.1"/>
    <property type="molecule type" value="Genomic_DNA"/>
</dbReference>
<evidence type="ECO:0000313" key="1">
    <source>
        <dbReference type="EMBL" id="KAJ6225725.1"/>
    </source>
</evidence>
<comment type="caution">
    <text evidence="1">The sequence shown here is derived from an EMBL/GenBank/DDBJ whole genome shotgun (WGS) entry which is preliminary data.</text>
</comment>
<gene>
    <name evidence="1" type="ORF">RDWZM_004270</name>
</gene>
<dbReference type="AlphaFoldDB" id="A0A9Q0MKV5"/>
<keyword evidence="2" id="KW-1185">Reference proteome</keyword>
<protein>
    <submittedName>
        <fullName evidence="1">Uncharacterized protein</fullName>
    </submittedName>
</protein>
<name>A0A9Q0MKV5_BLOTA</name>